<comment type="similarity">
    <text evidence="1">Belongs to the ABC transporter superfamily.</text>
</comment>
<dbReference type="SMART" id="SM00382">
    <property type="entry name" value="AAA"/>
    <property type="match status" value="2"/>
</dbReference>
<dbReference type="EMBL" id="SNXY01000009">
    <property type="protein sequence ID" value="TDP83378.1"/>
    <property type="molecule type" value="Genomic_DNA"/>
</dbReference>
<dbReference type="GO" id="GO:0016887">
    <property type="term" value="F:ATP hydrolysis activity"/>
    <property type="evidence" value="ECO:0007669"/>
    <property type="project" value="InterPro"/>
</dbReference>
<dbReference type="SUPFAM" id="SSF52540">
    <property type="entry name" value="P-loop containing nucleoside triphosphate hydrolases"/>
    <property type="match status" value="2"/>
</dbReference>
<feature type="domain" description="ABC transporter" evidence="6">
    <location>
        <begin position="311"/>
        <end position="526"/>
    </location>
</feature>
<feature type="domain" description="ABC transporter" evidence="6">
    <location>
        <begin position="2"/>
        <end position="243"/>
    </location>
</feature>
<dbReference type="Pfam" id="PF12848">
    <property type="entry name" value="ABC_tran_Xtn"/>
    <property type="match status" value="1"/>
</dbReference>
<protein>
    <submittedName>
        <fullName evidence="7">ATP-binding cassette subfamily F protein 3</fullName>
    </submittedName>
</protein>
<reference evidence="7 8" key="1">
    <citation type="submission" date="2019-03" db="EMBL/GenBank/DDBJ databases">
        <title>Genomic Encyclopedia of Type Strains, Phase IV (KMG-IV): sequencing the most valuable type-strain genomes for metagenomic binning, comparative biology and taxonomic classification.</title>
        <authorList>
            <person name="Goeker M."/>
        </authorList>
    </citation>
    <scope>NUCLEOTIDE SEQUENCE [LARGE SCALE GENOMIC DNA]</scope>
    <source>
        <strain evidence="7 8">DSM 102969</strain>
    </source>
</reference>
<feature type="coiled-coil region" evidence="5">
    <location>
        <begin position="551"/>
        <end position="578"/>
    </location>
</feature>
<dbReference type="InterPro" id="IPR050611">
    <property type="entry name" value="ABCF"/>
</dbReference>
<dbReference type="Proteomes" id="UP000294547">
    <property type="component" value="Unassembled WGS sequence"/>
</dbReference>
<dbReference type="PROSITE" id="PS50893">
    <property type="entry name" value="ABC_TRANSPORTER_2"/>
    <property type="match status" value="2"/>
</dbReference>
<dbReference type="Pfam" id="PF16326">
    <property type="entry name" value="ABC_tran_CTD"/>
    <property type="match status" value="1"/>
</dbReference>
<organism evidence="7 8">
    <name type="scientific">Oharaeibacter diazotrophicus</name>
    <dbReference type="NCBI Taxonomy" id="1920512"/>
    <lineage>
        <taxon>Bacteria</taxon>
        <taxon>Pseudomonadati</taxon>
        <taxon>Pseudomonadota</taxon>
        <taxon>Alphaproteobacteria</taxon>
        <taxon>Hyphomicrobiales</taxon>
        <taxon>Pleomorphomonadaceae</taxon>
        <taxon>Oharaeibacter</taxon>
    </lineage>
</organism>
<dbReference type="InterPro" id="IPR037118">
    <property type="entry name" value="Val-tRNA_synth_C_sf"/>
</dbReference>
<dbReference type="AlphaFoldDB" id="A0A4V3CVQ2"/>
<evidence type="ECO:0000256" key="2">
    <source>
        <dbReference type="ARBA" id="ARBA00022737"/>
    </source>
</evidence>
<proteinExistence type="inferred from homology"/>
<evidence type="ECO:0000256" key="4">
    <source>
        <dbReference type="ARBA" id="ARBA00022840"/>
    </source>
</evidence>
<dbReference type="OrthoDB" id="9762369at2"/>
<dbReference type="InterPro" id="IPR032524">
    <property type="entry name" value="ABC_tran_C"/>
</dbReference>
<dbReference type="FunFam" id="3.40.50.300:FF:000011">
    <property type="entry name" value="Putative ABC transporter ATP-binding component"/>
    <property type="match status" value="1"/>
</dbReference>
<evidence type="ECO:0000256" key="1">
    <source>
        <dbReference type="ARBA" id="ARBA00005417"/>
    </source>
</evidence>
<evidence type="ECO:0000259" key="6">
    <source>
        <dbReference type="PROSITE" id="PS50893"/>
    </source>
</evidence>
<gene>
    <name evidence="7" type="ORF">EDD54_3340</name>
</gene>
<keyword evidence="8" id="KW-1185">Reference proteome</keyword>
<dbReference type="InterPro" id="IPR027417">
    <property type="entry name" value="P-loop_NTPase"/>
</dbReference>
<dbReference type="InterPro" id="IPR003593">
    <property type="entry name" value="AAA+_ATPase"/>
</dbReference>
<dbReference type="Pfam" id="PF00005">
    <property type="entry name" value="ABC_tran"/>
    <property type="match status" value="2"/>
</dbReference>
<keyword evidence="5" id="KW-0175">Coiled coil</keyword>
<name>A0A4V3CVQ2_9HYPH</name>
<feature type="coiled-coil region" evidence="5">
    <location>
        <begin position="232"/>
        <end position="266"/>
    </location>
</feature>
<keyword evidence="4 7" id="KW-0067">ATP-binding</keyword>
<evidence type="ECO:0000313" key="7">
    <source>
        <dbReference type="EMBL" id="TDP83378.1"/>
    </source>
</evidence>
<evidence type="ECO:0000313" key="8">
    <source>
        <dbReference type="Proteomes" id="UP000294547"/>
    </source>
</evidence>
<keyword evidence="3" id="KW-0547">Nucleotide-binding</keyword>
<dbReference type="CDD" id="cd03221">
    <property type="entry name" value="ABCF_EF-3"/>
    <property type="match status" value="2"/>
</dbReference>
<dbReference type="InterPro" id="IPR003439">
    <property type="entry name" value="ABC_transporter-like_ATP-bd"/>
</dbReference>
<dbReference type="PANTHER" id="PTHR19211">
    <property type="entry name" value="ATP-BINDING TRANSPORT PROTEIN-RELATED"/>
    <property type="match status" value="1"/>
</dbReference>
<sequence>MLTISDLTYRIGGRVLIDKASVVVDDGMKVGLVGRNGTGKTTLFNLIDGDLSAESGSIELKKAARIGRVAQEAPGSEISLIDFVLAADTERTALMAEAETASDPHRIAEIQIRLADIEAHSAEARAATILSGLGFDAVDQRRPCADFSGGWRMRVALAAVLFMRPDLLLLDEPTNYLDLEGTLWLTTYVQRYPYTVILISHDRDLLDVAVDHVCHLDQGRLTLWKGGYTSFARQRREKLMLQEKMREKLEARRKHLQAFVDRFKAKASKARQAQSRVKMLEKMETIEAVVETEVQPIVFPDPKSRLAPPIITFDKVALGYDPARPVLSNLTLRIDDDDRIALLGKNGNGKSTFAKAIAGRLEPFGGGVTRATKLSIAYFAQHQLDELIPSESAFDHVKRLMPGEPDAKVRSRVAQMGLETSKMDTPARELSGGEKARLLLGLATFHGPNLLILDEPTNHLDIDSRESLIQALNAFEGAVILVSHDRHLVEATADRLWLVADGRVTPYDGDMDDYKRLVLSGPDERAGAAKADAKPTAVDRRRLAAERRAQLAPLRKKIQAVEARIEALKKDLAKLDATLADPALFAKDPARGAKLSKDRADCARAIDAAEEQWLELSGEYEAAEAEAG</sequence>
<keyword evidence="2" id="KW-0677">Repeat</keyword>
<dbReference type="InterPro" id="IPR017871">
    <property type="entry name" value="ABC_transporter-like_CS"/>
</dbReference>
<comment type="caution">
    <text evidence="7">The sequence shown here is derived from an EMBL/GenBank/DDBJ whole genome shotgun (WGS) entry which is preliminary data.</text>
</comment>
<dbReference type="PANTHER" id="PTHR19211:SF14">
    <property type="entry name" value="ATP-BINDING CASSETTE SUB-FAMILY F MEMBER 1"/>
    <property type="match status" value="1"/>
</dbReference>
<dbReference type="GO" id="GO:0005524">
    <property type="term" value="F:ATP binding"/>
    <property type="evidence" value="ECO:0007669"/>
    <property type="project" value="UniProtKB-KW"/>
</dbReference>
<evidence type="ECO:0000256" key="3">
    <source>
        <dbReference type="ARBA" id="ARBA00022741"/>
    </source>
</evidence>
<dbReference type="Gene3D" id="3.40.50.300">
    <property type="entry name" value="P-loop containing nucleotide triphosphate hydrolases"/>
    <property type="match status" value="2"/>
</dbReference>
<dbReference type="InterPro" id="IPR032781">
    <property type="entry name" value="ABC_tran_Xtn"/>
</dbReference>
<dbReference type="PROSITE" id="PS00211">
    <property type="entry name" value="ABC_TRANSPORTER_1"/>
    <property type="match status" value="2"/>
</dbReference>
<dbReference type="RefSeq" id="WP_126538282.1">
    <property type="nucleotide sequence ID" value="NZ_BSPM01000009.1"/>
</dbReference>
<dbReference type="GO" id="GO:0003677">
    <property type="term" value="F:DNA binding"/>
    <property type="evidence" value="ECO:0007669"/>
    <property type="project" value="InterPro"/>
</dbReference>
<accession>A0A4V3CVQ2</accession>
<dbReference type="Gene3D" id="1.10.287.380">
    <property type="entry name" value="Valyl-tRNA synthetase, C-terminal domain"/>
    <property type="match status" value="1"/>
</dbReference>
<evidence type="ECO:0000256" key="5">
    <source>
        <dbReference type="SAM" id="Coils"/>
    </source>
</evidence>